<comment type="caution">
    <text evidence="5">The sequence shown here is derived from an EMBL/GenBank/DDBJ whole genome shotgun (WGS) entry which is preliminary data.</text>
</comment>
<dbReference type="InterPro" id="IPR015168">
    <property type="entry name" value="SsuA/THI5"/>
</dbReference>
<accession>A0A506U8E7</accession>
<comment type="similarity">
    <text evidence="2">Belongs to the bacterial solute-binding protein SsuA/TauA family.</text>
</comment>
<feature type="domain" description="SsuA/THI5-like" evidence="4">
    <location>
        <begin position="14"/>
        <end position="225"/>
    </location>
</feature>
<dbReference type="PANTHER" id="PTHR30024:SF47">
    <property type="entry name" value="TAURINE-BINDING PERIPLASMIC PROTEIN"/>
    <property type="match status" value="1"/>
</dbReference>
<dbReference type="GO" id="GO:0042918">
    <property type="term" value="P:alkanesulfonate transmembrane transport"/>
    <property type="evidence" value="ECO:0007669"/>
    <property type="project" value="TreeGrafter"/>
</dbReference>
<dbReference type="OrthoDB" id="9815602at2"/>
<comment type="subcellular location">
    <subcellularLocation>
        <location evidence="1">Periplasm</location>
    </subcellularLocation>
</comment>
<dbReference type="SUPFAM" id="SSF53850">
    <property type="entry name" value="Periplasmic binding protein-like II"/>
    <property type="match status" value="1"/>
</dbReference>
<dbReference type="Gene3D" id="3.40.190.10">
    <property type="entry name" value="Periplasmic binding protein-like II"/>
    <property type="match status" value="2"/>
</dbReference>
<evidence type="ECO:0000313" key="6">
    <source>
        <dbReference type="Proteomes" id="UP000320314"/>
    </source>
</evidence>
<dbReference type="PANTHER" id="PTHR30024">
    <property type="entry name" value="ALIPHATIC SULFONATES-BINDING PROTEIN-RELATED"/>
    <property type="match status" value="1"/>
</dbReference>
<evidence type="ECO:0000256" key="3">
    <source>
        <dbReference type="ARBA" id="ARBA00022729"/>
    </source>
</evidence>
<evidence type="ECO:0000256" key="2">
    <source>
        <dbReference type="ARBA" id="ARBA00010742"/>
    </source>
</evidence>
<keyword evidence="3" id="KW-0732">Signal</keyword>
<dbReference type="Proteomes" id="UP000320314">
    <property type="component" value="Unassembled WGS sequence"/>
</dbReference>
<gene>
    <name evidence="5" type="ORF">FJU11_04115</name>
</gene>
<dbReference type="RefSeq" id="WP_141165762.1">
    <property type="nucleotide sequence ID" value="NZ_VHLH01000005.1"/>
</dbReference>
<name>A0A506U8E7_9HYPH</name>
<proteinExistence type="inferred from homology"/>
<reference evidence="5 6" key="1">
    <citation type="submission" date="2019-06" db="EMBL/GenBank/DDBJ databases">
        <authorList>
            <person name="Li M."/>
        </authorList>
    </citation>
    <scope>NUCLEOTIDE SEQUENCE [LARGE SCALE GENOMIC DNA]</scope>
    <source>
        <strain evidence="5 6">BGMRC6574</strain>
    </source>
</reference>
<dbReference type="AlphaFoldDB" id="A0A506U8E7"/>
<organism evidence="5 6">
    <name type="scientific">Pararhizobium mangrovi</name>
    <dbReference type="NCBI Taxonomy" id="2590452"/>
    <lineage>
        <taxon>Bacteria</taxon>
        <taxon>Pseudomonadati</taxon>
        <taxon>Pseudomonadota</taxon>
        <taxon>Alphaproteobacteria</taxon>
        <taxon>Hyphomicrobiales</taxon>
        <taxon>Rhizobiaceae</taxon>
        <taxon>Rhizobium/Agrobacterium group</taxon>
        <taxon>Pararhizobium</taxon>
    </lineage>
</organism>
<sequence>MKLRISIFTNAGTVPLEVAASRGYFREEGLEVEIVSTTSSIAQMTGLIDGAFEIAASAIDNVIAYREGQGAAPTNREPDLVVFMGSASYRLPFVVAPRVAGFADLEGKTIAVDALSTGFAFLLREMLAINGLDPDRYEFRSFGAPRERWRALREGVVDGALLNDHFATIAKGLGFRALASDPDPWDDYQGNVFCARTDWVAANRSAVEGFVRATLAGVNAVLDPDNTQETAEALVAHLGGGLEMTEALRIARALQAPGSIVRPGLPITMSGISQVMRLREKYTGYRIARTPEDYLDRSLIPELH</sequence>
<keyword evidence="6" id="KW-1185">Reference proteome</keyword>
<evidence type="ECO:0000259" key="4">
    <source>
        <dbReference type="Pfam" id="PF09084"/>
    </source>
</evidence>
<evidence type="ECO:0000313" key="5">
    <source>
        <dbReference type="EMBL" id="TPW30623.1"/>
    </source>
</evidence>
<dbReference type="EMBL" id="VHLH01000005">
    <property type="protein sequence ID" value="TPW30623.1"/>
    <property type="molecule type" value="Genomic_DNA"/>
</dbReference>
<dbReference type="Pfam" id="PF09084">
    <property type="entry name" value="NMT1"/>
    <property type="match status" value="1"/>
</dbReference>
<protein>
    <submittedName>
        <fullName evidence="5">ABC transporter substrate-binding protein</fullName>
    </submittedName>
</protein>
<evidence type="ECO:0000256" key="1">
    <source>
        <dbReference type="ARBA" id="ARBA00004418"/>
    </source>
</evidence>
<dbReference type="GO" id="GO:0042597">
    <property type="term" value="C:periplasmic space"/>
    <property type="evidence" value="ECO:0007669"/>
    <property type="project" value="UniProtKB-SubCell"/>
</dbReference>